<sequence length="563" mass="62904">MHLLLGSIVPRFVGVQSFEEHTNHSEYVIQVLYPLLVTTRLLKLNFFELSRCCLDTAEVGLSTLSTKSGGVLHSIRELLFQVAEHSPKVPSSGELLWFYHAVKQETASSIYYGFSTLFPSLLDRIQVMNRLLTDTSASLGDCSPTKKLLVPMLVPCFTSAKMLFQLMNESCSLFESPDATLASTTVIIKFVDTLMDALWRQTYDLLGDFERIGETPTPTKALDMLENSYEFKCLNVLLRAAIYWCSLNAQDGWRIIESVCLKFVLFTSRILQRAASMQDKQVLKLPLIIQNTFAGKLLPFTLLSVFSLPSIRQSLPSLLDDFWPQLEQLTLTSSCPGFKCQKVNDCQNGVELHRIAIPLDLMKLFCAETLLIKCFRDSSASGRQLEYDQDKVSFSPNRTILSQHIYPMSLVVPCVKSAESSSSSPESKITSKSPDAECQLGFSDVALEDGCIWLQDLQKILVWVGSNYAATLITGTELPSDSVIDSRWVSSPLFQGGLEEDSGLTKLLRDDSHPESLNCKVGRNELLLQQIVENSGPGKKLVDKRKVEAMKLSTELCELLLPF</sequence>
<dbReference type="eggNOG" id="KOG2242">
    <property type="taxonomic scope" value="Eukaryota"/>
</dbReference>
<protein>
    <submittedName>
        <fullName evidence="1">Uncharacterized protein</fullName>
    </submittedName>
</protein>
<evidence type="ECO:0000313" key="2">
    <source>
        <dbReference type="Proteomes" id="UP000019132"/>
    </source>
</evidence>
<reference evidence="2" key="1">
    <citation type="journal article" date="2010" name="Genome Biol.">
        <title>Genome sequence of the necrotrophic plant pathogen Pythium ultimum reveals original pathogenicity mechanisms and effector repertoire.</title>
        <authorList>
            <person name="Levesque C.A."/>
            <person name="Brouwer H."/>
            <person name="Cano L."/>
            <person name="Hamilton J.P."/>
            <person name="Holt C."/>
            <person name="Huitema E."/>
            <person name="Raffaele S."/>
            <person name="Robideau G.P."/>
            <person name="Thines M."/>
            <person name="Win J."/>
            <person name="Zerillo M.M."/>
            <person name="Beakes G.W."/>
            <person name="Boore J.L."/>
            <person name="Busam D."/>
            <person name="Dumas B."/>
            <person name="Ferriera S."/>
            <person name="Fuerstenberg S.I."/>
            <person name="Gachon C.M."/>
            <person name="Gaulin E."/>
            <person name="Govers F."/>
            <person name="Grenville-Briggs L."/>
            <person name="Horner N."/>
            <person name="Hostetler J."/>
            <person name="Jiang R.H."/>
            <person name="Johnson J."/>
            <person name="Krajaejun T."/>
            <person name="Lin H."/>
            <person name="Meijer H.J."/>
            <person name="Moore B."/>
            <person name="Morris P."/>
            <person name="Phuntmart V."/>
            <person name="Puiu D."/>
            <person name="Shetty J."/>
            <person name="Stajich J.E."/>
            <person name="Tripathy S."/>
            <person name="Wawra S."/>
            <person name="van West P."/>
            <person name="Whitty B.R."/>
            <person name="Coutinho P.M."/>
            <person name="Henrissat B."/>
            <person name="Martin F."/>
            <person name="Thomas P.D."/>
            <person name="Tyler B.M."/>
            <person name="De Vries R.P."/>
            <person name="Kamoun S."/>
            <person name="Yandell M."/>
            <person name="Tisserat N."/>
            <person name="Buell C.R."/>
        </authorList>
    </citation>
    <scope>NUCLEOTIDE SEQUENCE</scope>
    <source>
        <strain evidence="2">DAOM:BR144</strain>
    </source>
</reference>
<dbReference type="Proteomes" id="UP000019132">
    <property type="component" value="Unassembled WGS sequence"/>
</dbReference>
<proteinExistence type="predicted"/>
<dbReference type="EMBL" id="GL376620">
    <property type="status" value="NOT_ANNOTATED_CDS"/>
    <property type="molecule type" value="Genomic_DNA"/>
</dbReference>
<dbReference type="EnsemblProtists" id="PYU1_T000764">
    <property type="protein sequence ID" value="PYU1_T000764"/>
    <property type="gene ID" value="PYU1_G000764"/>
</dbReference>
<accession>K3W723</accession>
<dbReference type="HOGENOM" id="CLU_484425_0_0_1"/>
<dbReference type="VEuPathDB" id="FungiDB:PYU1_G000764"/>
<evidence type="ECO:0000313" key="1">
    <source>
        <dbReference type="EnsemblProtists" id="PYU1_T000764"/>
    </source>
</evidence>
<organism evidence="1 2">
    <name type="scientific">Globisporangium ultimum (strain ATCC 200006 / CBS 805.95 / DAOM BR144)</name>
    <name type="common">Pythium ultimum</name>
    <dbReference type="NCBI Taxonomy" id="431595"/>
    <lineage>
        <taxon>Eukaryota</taxon>
        <taxon>Sar</taxon>
        <taxon>Stramenopiles</taxon>
        <taxon>Oomycota</taxon>
        <taxon>Peronosporomycetes</taxon>
        <taxon>Pythiales</taxon>
        <taxon>Pythiaceae</taxon>
        <taxon>Globisporangium</taxon>
    </lineage>
</organism>
<reference evidence="2" key="2">
    <citation type="submission" date="2010-04" db="EMBL/GenBank/DDBJ databases">
        <authorList>
            <person name="Buell R."/>
            <person name="Hamilton J."/>
            <person name="Hostetler J."/>
        </authorList>
    </citation>
    <scope>NUCLEOTIDE SEQUENCE [LARGE SCALE GENOMIC DNA]</scope>
    <source>
        <strain evidence="2">DAOM:BR144</strain>
    </source>
</reference>
<name>K3W723_GLOUD</name>
<dbReference type="InParanoid" id="K3W723"/>
<reference evidence="1" key="3">
    <citation type="submission" date="2015-02" db="UniProtKB">
        <authorList>
            <consortium name="EnsemblProtists"/>
        </authorList>
    </citation>
    <scope>IDENTIFICATION</scope>
    <source>
        <strain evidence="1">DAOM BR144</strain>
    </source>
</reference>
<dbReference type="AlphaFoldDB" id="K3W723"/>
<keyword evidence="2" id="KW-1185">Reference proteome</keyword>
<dbReference type="STRING" id="431595.K3W723"/>